<keyword evidence="2" id="KW-1185">Reference proteome</keyword>
<organism evidence="1 2">
    <name type="scientific">Neofusicoccum parvum</name>
    <dbReference type="NCBI Taxonomy" id="310453"/>
    <lineage>
        <taxon>Eukaryota</taxon>
        <taxon>Fungi</taxon>
        <taxon>Dikarya</taxon>
        <taxon>Ascomycota</taxon>
        <taxon>Pezizomycotina</taxon>
        <taxon>Dothideomycetes</taxon>
        <taxon>Dothideomycetes incertae sedis</taxon>
        <taxon>Botryosphaeriales</taxon>
        <taxon>Botryosphaeriaceae</taxon>
        <taxon>Neofusicoccum</taxon>
    </lineage>
</organism>
<sequence length="400" mass="44866">MGKNSRRSRPTRPTHNGHYSNTGSGHKEKPESEQDTRNFYPKSVPPTSLNSREIPFTHDQGANSPTEAAAQQSPPAYTAQQSPPTYSETVVADSLRRLRLIHDHLIETHARLSKHFEDLHTQTHRIAELAAQLHPTQSEPTPQAPQPQTRLHVQLVQVPRIRAPQPPTQQPLPTLLRLPTELTQRILLLAAGPNLLRRSSAALIRSLPTTPPRRPGRPHRGRFAAVKAFHATEAADAPADDLRALWASEVRKYARVCALFDVDARLRAEMGWVERRWLRGGGYERTLSRWGFSTWLHEGAGEGAVVLQLYPWVRVSAAAVPGSEWTEWELGWLRLVASMPATVERVQLRDLTAADGRRGAHALLGMRLVQHIKRLLAKQRPGCEVEVVRQHEERPLALGL</sequence>
<proteinExistence type="predicted"/>
<accession>A0ACB5RVT8</accession>
<evidence type="ECO:0000313" key="1">
    <source>
        <dbReference type="EMBL" id="GME24610.1"/>
    </source>
</evidence>
<gene>
    <name evidence="1" type="primary">g6872</name>
    <name evidence="1" type="ORF">NpPPO83_00006872</name>
</gene>
<reference evidence="1" key="1">
    <citation type="submission" date="2024-09" db="EMBL/GenBank/DDBJ databases">
        <title>Draft Genome Sequences of Neofusicoccum parvum.</title>
        <authorList>
            <person name="Ashida A."/>
            <person name="Camagna M."/>
            <person name="Tanaka A."/>
            <person name="Takemoto D."/>
        </authorList>
    </citation>
    <scope>NUCLEOTIDE SEQUENCE</scope>
    <source>
        <strain evidence="1">PPO83</strain>
    </source>
</reference>
<evidence type="ECO:0000313" key="2">
    <source>
        <dbReference type="Proteomes" id="UP001165186"/>
    </source>
</evidence>
<dbReference type="Proteomes" id="UP001165186">
    <property type="component" value="Unassembled WGS sequence"/>
</dbReference>
<dbReference type="EMBL" id="BSXG01000014">
    <property type="protein sequence ID" value="GME24610.1"/>
    <property type="molecule type" value="Genomic_DNA"/>
</dbReference>
<name>A0ACB5RVT8_9PEZI</name>
<protein>
    <submittedName>
        <fullName evidence="1">Uncharacterized protein</fullName>
    </submittedName>
</protein>
<comment type="caution">
    <text evidence="1">The sequence shown here is derived from an EMBL/GenBank/DDBJ whole genome shotgun (WGS) entry which is preliminary data.</text>
</comment>